<keyword evidence="2" id="KW-1185">Reference proteome</keyword>
<evidence type="ECO:0000313" key="1">
    <source>
        <dbReference type="EMBL" id="AWM78234.1"/>
    </source>
</evidence>
<sequence length="141" mass="15776">MTDPSVPRPPVRAEHAAFAAQVLAAQDVLDAFMTSWNARDADGVRASFNFPHVRFASGKVRVMSPEDVNDRMYAGRSLTEWGRSAWLRREVIHAGADKVQFDTRFARFRPDGSQISAFDSIYIVTLQDGRWGVQGRSSYAP</sequence>
<proteinExistence type="predicted"/>
<reference evidence="2" key="1">
    <citation type="submission" date="2018-05" db="EMBL/GenBank/DDBJ databases">
        <title>Genome sequencing of Phenylobacterium sp. HYN0004.</title>
        <authorList>
            <person name="Yi H."/>
            <person name="Baek C."/>
        </authorList>
    </citation>
    <scope>NUCLEOTIDE SEQUENCE [LARGE SCALE GENOMIC DNA]</scope>
    <source>
        <strain evidence="2">HYN0004</strain>
    </source>
</reference>
<evidence type="ECO:0000313" key="2">
    <source>
        <dbReference type="Proteomes" id="UP000247763"/>
    </source>
</evidence>
<dbReference type="EMBL" id="CP029479">
    <property type="protein sequence ID" value="AWM78234.1"/>
    <property type="molecule type" value="Genomic_DNA"/>
</dbReference>
<dbReference type="RefSeq" id="WP_110450800.1">
    <property type="nucleotide sequence ID" value="NZ_CP029479.1"/>
</dbReference>
<dbReference type="InterPro" id="IPR032710">
    <property type="entry name" value="NTF2-like_dom_sf"/>
</dbReference>
<evidence type="ECO:0008006" key="3">
    <source>
        <dbReference type="Google" id="ProtNLM"/>
    </source>
</evidence>
<dbReference type="AlphaFoldDB" id="A0A2Z3I3Z6"/>
<dbReference type="Proteomes" id="UP000247763">
    <property type="component" value="Chromosome"/>
</dbReference>
<dbReference type="OrthoDB" id="6932986at2"/>
<accession>A0A2Z3I3Z6</accession>
<dbReference type="KEGG" id="phb:HYN04_11010"/>
<dbReference type="SUPFAM" id="SSF54427">
    <property type="entry name" value="NTF2-like"/>
    <property type="match status" value="1"/>
</dbReference>
<protein>
    <recommendedName>
        <fullName evidence="3">DUF4440 domain-containing protein</fullName>
    </recommendedName>
</protein>
<gene>
    <name evidence="1" type="ORF">HYN04_11010</name>
</gene>
<name>A0A2Z3I3Z6_9CAUL</name>
<organism evidence="1 2">
    <name type="scientific">Phenylobacterium parvum</name>
    <dbReference type="NCBI Taxonomy" id="2201350"/>
    <lineage>
        <taxon>Bacteria</taxon>
        <taxon>Pseudomonadati</taxon>
        <taxon>Pseudomonadota</taxon>
        <taxon>Alphaproteobacteria</taxon>
        <taxon>Caulobacterales</taxon>
        <taxon>Caulobacteraceae</taxon>
        <taxon>Phenylobacterium</taxon>
    </lineage>
</organism>